<evidence type="ECO:0000256" key="1">
    <source>
        <dbReference type="ARBA" id="ARBA00010944"/>
    </source>
</evidence>
<dbReference type="GO" id="GO:0008831">
    <property type="term" value="F:dTDP-4-dehydrorhamnose reductase activity"/>
    <property type="evidence" value="ECO:0007669"/>
    <property type="project" value="UniProtKB-EC"/>
</dbReference>
<evidence type="ECO:0000313" key="4">
    <source>
        <dbReference type="EMBL" id="RNM29003.1"/>
    </source>
</evidence>
<dbReference type="EMBL" id="RJQC01000006">
    <property type="protein sequence ID" value="RNM29003.1"/>
    <property type="molecule type" value="Genomic_DNA"/>
</dbReference>
<proteinExistence type="inferred from homology"/>
<gene>
    <name evidence="4" type="ORF">EDX97_11305</name>
</gene>
<dbReference type="RefSeq" id="WP_128521251.1">
    <property type="nucleotide sequence ID" value="NZ_JALFCT010000022.1"/>
</dbReference>
<name>A0A3N0HW53_9FIRM</name>
<sequence>MKKTILVTGANGYLASLIFKTNQDKFNWIRMTRKDADLSDPDAVATFLKSQSFDICFHTAANATTAWCNEHPELAHTINVESTQKIIDACKEKDALLIFSSSEQCFNGKEEHGPFKEEEPTKAVTIYGQNKNECEDLIHAQWSKSIILRYSWQMGLSSDGIKASPSIIKNVMHALLTQTPTKFTCNEKRCMTYAKHLADQFEQITQLEPDTYHVAAQNTMTTYEAAVYVAQQLGATPEAIETYILPNTQRYSDRFRDYRLDASKLESHGIHFGTFEENVKEVLTDFGWLV</sequence>
<comment type="caution">
    <text evidence="4">The sequence shown here is derived from an EMBL/GenBank/DDBJ whole genome shotgun (WGS) entry which is preliminary data.</text>
</comment>
<dbReference type="Pfam" id="PF04321">
    <property type="entry name" value="RmlD_sub_bind"/>
    <property type="match status" value="1"/>
</dbReference>
<evidence type="ECO:0000259" key="3">
    <source>
        <dbReference type="Pfam" id="PF04321"/>
    </source>
</evidence>
<dbReference type="InterPro" id="IPR036291">
    <property type="entry name" value="NAD(P)-bd_dom_sf"/>
</dbReference>
<organism evidence="4 5">
    <name type="scientific">Absicoccus porci</name>
    <dbReference type="NCBI Taxonomy" id="2486576"/>
    <lineage>
        <taxon>Bacteria</taxon>
        <taxon>Bacillati</taxon>
        <taxon>Bacillota</taxon>
        <taxon>Erysipelotrichia</taxon>
        <taxon>Erysipelotrichales</taxon>
        <taxon>Erysipelotrichaceae</taxon>
        <taxon>Absicoccus</taxon>
    </lineage>
</organism>
<dbReference type="PANTHER" id="PTHR10491">
    <property type="entry name" value="DTDP-4-DEHYDRORHAMNOSE REDUCTASE"/>
    <property type="match status" value="1"/>
</dbReference>
<keyword evidence="5" id="KW-1185">Reference proteome</keyword>
<feature type="domain" description="RmlD-like substrate binding" evidence="3">
    <location>
        <begin position="4"/>
        <end position="285"/>
    </location>
</feature>
<dbReference type="EC" id="1.1.1.133" evidence="2"/>
<evidence type="ECO:0000313" key="5">
    <source>
        <dbReference type="Proteomes" id="UP000276568"/>
    </source>
</evidence>
<dbReference type="InterPro" id="IPR005913">
    <property type="entry name" value="dTDP_dehydrorham_reduct"/>
</dbReference>
<dbReference type="PANTHER" id="PTHR10491:SF4">
    <property type="entry name" value="METHIONINE ADENOSYLTRANSFERASE 2 SUBUNIT BETA"/>
    <property type="match status" value="1"/>
</dbReference>
<dbReference type="SUPFAM" id="SSF51735">
    <property type="entry name" value="NAD(P)-binding Rossmann-fold domains"/>
    <property type="match status" value="1"/>
</dbReference>
<comment type="pathway">
    <text evidence="2">Carbohydrate biosynthesis; dTDP-L-rhamnose biosynthesis.</text>
</comment>
<dbReference type="AlphaFoldDB" id="A0A3N0HW53"/>
<dbReference type="Gene3D" id="3.40.50.720">
    <property type="entry name" value="NAD(P)-binding Rossmann-like Domain"/>
    <property type="match status" value="1"/>
</dbReference>
<comment type="function">
    <text evidence="2">Catalyzes the reduction of dTDP-6-deoxy-L-lyxo-4-hexulose to yield dTDP-L-rhamnose.</text>
</comment>
<keyword evidence="2" id="KW-0560">Oxidoreductase</keyword>
<dbReference type="OrthoDB" id="9808602at2"/>
<dbReference type="GO" id="GO:0019305">
    <property type="term" value="P:dTDP-rhamnose biosynthetic process"/>
    <property type="evidence" value="ECO:0007669"/>
    <property type="project" value="UniProtKB-UniPathway"/>
</dbReference>
<keyword evidence="2" id="KW-0521">NADP</keyword>
<comment type="similarity">
    <text evidence="1 2">Belongs to the dTDP-4-dehydrorhamnose reductase family.</text>
</comment>
<reference evidence="4 5" key="1">
    <citation type="submission" date="2018-11" db="EMBL/GenBank/DDBJ databases">
        <title>Clostridium sp. nov., a member of the family Erysipelotrichaceae isolated from pig faeces.</title>
        <authorList>
            <person name="Chang Y.-H."/>
        </authorList>
    </citation>
    <scope>NUCLEOTIDE SEQUENCE [LARGE SCALE GENOMIC DNA]</scope>
    <source>
        <strain evidence="4 5">YH-panp20</strain>
    </source>
</reference>
<dbReference type="Proteomes" id="UP000276568">
    <property type="component" value="Unassembled WGS sequence"/>
</dbReference>
<dbReference type="InterPro" id="IPR029903">
    <property type="entry name" value="RmlD-like-bd"/>
</dbReference>
<protein>
    <recommendedName>
        <fullName evidence="2">dTDP-4-dehydrorhamnose reductase</fullName>
        <ecNumber evidence="2">1.1.1.133</ecNumber>
    </recommendedName>
</protein>
<evidence type="ECO:0000256" key="2">
    <source>
        <dbReference type="RuleBase" id="RU364082"/>
    </source>
</evidence>
<accession>A0A3N0HW53</accession>
<dbReference type="UniPathway" id="UPA00124"/>